<dbReference type="OMA" id="YENIDYN"/>
<dbReference type="SUPFAM" id="SSF49695">
    <property type="entry name" value="gamma-Crystallin-like"/>
    <property type="match status" value="1"/>
</dbReference>
<dbReference type="Proteomes" id="UP000694843">
    <property type="component" value="Unplaced"/>
</dbReference>
<evidence type="ECO:0000313" key="2">
    <source>
        <dbReference type="Proteomes" id="UP000694843"/>
    </source>
</evidence>
<dbReference type="OrthoDB" id="6381640at2759"/>
<dbReference type="RefSeq" id="XP_018008087.1">
    <property type="nucleotide sequence ID" value="XM_018152598.2"/>
</dbReference>
<reference evidence="3" key="1">
    <citation type="submission" date="2025-08" db="UniProtKB">
        <authorList>
            <consortium name="RefSeq"/>
        </authorList>
    </citation>
    <scope>IDENTIFICATION</scope>
    <source>
        <tissue evidence="3">Whole organism</tissue>
    </source>
</reference>
<organism evidence="2 3">
    <name type="scientific">Hyalella azteca</name>
    <name type="common">Amphipod</name>
    <dbReference type="NCBI Taxonomy" id="294128"/>
    <lineage>
        <taxon>Eukaryota</taxon>
        <taxon>Metazoa</taxon>
        <taxon>Ecdysozoa</taxon>
        <taxon>Arthropoda</taxon>
        <taxon>Crustacea</taxon>
        <taxon>Multicrustacea</taxon>
        <taxon>Malacostraca</taxon>
        <taxon>Eumalacostraca</taxon>
        <taxon>Peracarida</taxon>
        <taxon>Amphipoda</taxon>
        <taxon>Senticaudata</taxon>
        <taxon>Talitrida</taxon>
        <taxon>Talitroidea</taxon>
        <taxon>Hyalellidae</taxon>
        <taxon>Hyalella</taxon>
    </lineage>
</organism>
<dbReference type="InterPro" id="IPR011024">
    <property type="entry name" value="G_crystallin-like"/>
</dbReference>
<dbReference type="KEGG" id="hazt:108665794"/>
<feature type="chain" id="PRO_5034182958" evidence="1">
    <location>
        <begin position="21"/>
        <end position="246"/>
    </location>
</feature>
<protein>
    <submittedName>
        <fullName evidence="3">Uncharacterized protein LOC108665794</fullName>
    </submittedName>
</protein>
<keyword evidence="1" id="KW-0732">Signal</keyword>
<dbReference type="AlphaFoldDB" id="A0A8B7N2L1"/>
<name>A0A8B7N2L1_HYAAZ</name>
<feature type="signal peptide" evidence="1">
    <location>
        <begin position="1"/>
        <end position="20"/>
    </location>
</feature>
<dbReference type="Gene3D" id="2.60.20.10">
    <property type="entry name" value="Crystallins"/>
    <property type="match status" value="1"/>
</dbReference>
<sequence length="246" mass="26340">MKSFTSLSLALLALLASVSSKNIQGAEKAVNFRHFNGYTGASQTGVHYDFLTYNPDLNLIGLDNQIRSACQTGIWMLYENIDYNYLTSGAVCVQPAVGDCFDLSAACFGTVSSLRYAGSDDGLNDNFYNLYEGVSFQGLEYKGNNTSTDVGSLDEKVSSVILSGTERWTFFTGPGFTGGSVCAIPDDQYIGSDGTILNFGLFETLNELSLFDGGIRSLIKGCFSDTVVSAKAVKAKRADQAAARGL</sequence>
<evidence type="ECO:0000256" key="1">
    <source>
        <dbReference type="SAM" id="SignalP"/>
    </source>
</evidence>
<proteinExistence type="predicted"/>
<gene>
    <name evidence="3" type="primary">LOC108665794</name>
</gene>
<keyword evidence="2" id="KW-1185">Reference proteome</keyword>
<dbReference type="GeneID" id="108665794"/>
<evidence type="ECO:0000313" key="3">
    <source>
        <dbReference type="RefSeq" id="XP_018008087.1"/>
    </source>
</evidence>
<accession>A0A8B7N2L1</accession>